<evidence type="ECO:0000313" key="1">
    <source>
        <dbReference type="EMBL" id="AES79710.1"/>
    </source>
</evidence>
<dbReference type="Proteomes" id="UP000002051">
    <property type="component" value="Unassembled WGS sequence"/>
</dbReference>
<gene>
    <name evidence="1" type="ordered locus">MTR_7g071670</name>
</gene>
<keyword evidence="3" id="KW-1185">Reference proteome</keyword>
<sequence length="168" mass="19077">MCFLHHTCGLQQLPDEVLHFTEVVSASLSYLRVISRHLQGLLMNARNCFVQFFYVSLDIATLFVLKCGAWTYCVKSLTSVRSWPDNLFISGGNLHLTSRFCGVMLGSTTISNMVSESLHDSLGHLLSGFRYQVTHHLCSRFRCVILTGQFLFFHACQASYDASFFMSW</sequence>
<name>G7KV45_MEDTR</name>
<evidence type="ECO:0000313" key="3">
    <source>
        <dbReference type="Proteomes" id="UP000002051"/>
    </source>
</evidence>
<reference evidence="1 3" key="2">
    <citation type="journal article" date="2014" name="BMC Genomics">
        <title>An improved genome release (version Mt4.0) for the model legume Medicago truncatula.</title>
        <authorList>
            <person name="Tang H."/>
            <person name="Krishnakumar V."/>
            <person name="Bidwell S."/>
            <person name="Rosen B."/>
            <person name="Chan A."/>
            <person name="Zhou S."/>
            <person name="Gentzbittel L."/>
            <person name="Childs K.L."/>
            <person name="Yandell M."/>
            <person name="Gundlach H."/>
            <person name="Mayer K.F."/>
            <person name="Schwartz D.C."/>
            <person name="Town C.D."/>
        </authorList>
    </citation>
    <scope>GENOME REANNOTATION</scope>
    <source>
        <strain evidence="2 3">cv. Jemalong A17</strain>
    </source>
</reference>
<organism evidence="1 3">
    <name type="scientific">Medicago truncatula</name>
    <name type="common">Barrel medic</name>
    <name type="synonym">Medicago tribuloides</name>
    <dbReference type="NCBI Taxonomy" id="3880"/>
    <lineage>
        <taxon>Eukaryota</taxon>
        <taxon>Viridiplantae</taxon>
        <taxon>Streptophyta</taxon>
        <taxon>Embryophyta</taxon>
        <taxon>Tracheophyta</taxon>
        <taxon>Spermatophyta</taxon>
        <taxon>Magnoliopsida</taxon>
        <taxon>eudicotyledons</taxon>
        <taxon>Gunneridae</taxon>
        <taxon>Pentapetalae</taxon>
        <taxon>rosids</taxon>
        <taxon>fabids</taxon>
        <taxon>Fabales</taxon>
        <taxon>Fabaceae</taxon>
        <taxon>Papilionoideae</taxon>
        <taxon>50 kb inversion clade</taxon>
        <taxon>NPAAA clade</taxon>
        <taxon>Hologalegina</taxon>
        <taxon>IRL clade</taxon>
        <taxon>Trifolieae</taxon>
        <taxon>Medicago</taxon>
    </lineage>
</organism>
<dbReference type="PaxDb" id="3880-AES79710"/>
<dbReference type="HOGENOM" id="CLU_1698151_0_0_1"/>
<reference evidence="1 3" key="1">
    <citation type="journal article" date="2011" name="Nature">
        <title>The Medicago genome provides insight into the evolution of rhizobial symbioses.</title>
        <authorList>
            <person name="Young N.D."/>
            <person name="Debelle F."/>
            <person name="Oldroyd G.E."/>
            <person name="Geurts R."/>
            <person name="Cannon S.B."/>
            <person name="Udvardi M.K."/>
            <person name="Benedito V.A."/>
            <person name="Mayer K.F."/>
            <person name="Gouzy J."/>
            <person name="Schoof H."/>
            <person name="Van de Peer Y."/>
            <person name="Proost S."/>
            <person name="Cook D.R."/>
            <person name="Meyers B.C."/>
            <person name="Spannagl M."/>
            <person name="Cheung F."/>
            <person name="De Mita S."/>
            <person name="Krishnakumar V."/>
            <person name="Gundlach H."/>
            <person name="Zhou S."/>
            <person name="Mudge J."/>
            <person name="Bharti A.K."/>
            <person name="Murray J.D."/>
            <person name="Naoumkina M.A."/>
            <person name="Rosen B."/>
            <person name="Silverstein K.A."/>
            <person name="Tang H."/>
            <person name="Rombauts S."/>
            <person name="Zhao P.X."/>
            <person name="Zhou P."/>
            <person name="Barbe V."/>
            <person name="Bardou P."/>
            <person name="Bechner M."/>
            <person name="Bellec A."/>
            <person name="Berger A."/>
            <person name="Berges H."/>
            <person name="Bidwell S."/>
            <person name="Bisseling T."/>
            <person name="Choisne N."/>
            <person name="Couloux A."/>
            <person name="Denny R."/>
            <person name="Deshpande S."/>
            <person name="Dai X."/>
            <person name="Doyle J.J."/>
            <person name="Dudez A.M."/>
            <person name="Farmer A.D."/>
            <person name="Fouteau S."/>
            <person name="Franken C."/>
            <person name="Gibelin C."/>
            <person name="Gish J."/>
            <person name="Goldstein S."/>
            <person name="Gonzalez A.J."/>
            <person name="Green P.J."/>
            <person name="Hallab A."/>
            <person name="Hartog M."/>
            <person name="Hua A."/>
            <person name="Humphray S.J."/>
            <person name="Jeong D.H."/>
            <person name="Jing Y."/>
            <person name="Jocker A."/>
            <person name="Kenton S.M."/>
            <person name="Kim D.J."/>
            <person name="Klee K."/>
            <person name="Lai H."/>
            <person name="Lang C."/>
            <person name="Lin S."/>
            <person name="Macmil S.L."/>
            <person name="Magdelenat G."/>
            <person name="Matthews L."/>
            <person name="McCorrison J."/>
            <person name="Monaghan E.L."/>
            <person name="Mun J.H."/>
            <person name="Najar F.Z."/>
            <person name="Nicholson C."/>
            <person name="Noirot C."/>
            <person name="O'Bleness M."/>
            <person name="Paule C.R."/>
            <person name="Poulain J."/>
            <person name="Prion F."/>
            <person name="Qin B."/>
            <person name="Qu C."/>
            <person name="Retzel E.F."/>
            <person name="Riddle C."/>
            <person name="Sallet E."/>
            <person name="Samain S."/>
            <person name="Samson N."/>
            <person name="Sanders I."/>
            <person name="Saurat O."/>
            <person name="Scarpelli C."/>
            <person name="Schiex T."/>
            <person name="Segurens B."/>
            <person name="Severin A.J."/>
            <person name="Sherrier D.J."/>
            <person name="Shi R."/>
            <person name="Sims S."/>
            <person name="Singer S.R."/>
            <person name="Sinharoy S."/>
            <person name="Sterck L."/>
            <person name="Viollet A."/>
            <person name="Wang B.B."/>
            <person name="Wang K."/>
            <person name="Wang M."/>
            <person name="Wang X."/>
            <person name="Warfsmann J."/>
            <person name="Weissenbach J."/>
            <person name="White D.D."/>
            <person name="White J.D."/>
            <person name="Wiley G.B."/>
            <person name="Wincker P."/>
            <person name="Xing Y."/>
            <person name="Yang L."/>
            <person name="Yao Z."/>
            <person name="Ying F."/>
            <person name="Zhai J."/>
            <person name="Zhou L."/>
            <person name="Zuber A."/>
            <person name="Denarie J."/>
            <person name="Dixon R.A."/>
            <person name="May G.D."/>
            <person name="Schwartz D.C."/>
            <person name="Rogers J."/>
            <person name="Quetier F."/>
            <person name="Town C.D."/>
            <person name="Roe B.A."/>
        </authorList>
    </citation>
    <scope>NUCLEOTIDE SEQUENCE [LARGE SCALE GENOMIC DNA]</scope>
    <source>
        <strain evidence="1">A17</strain>
        <strain evidence="2 3">cv. Jemalong A17</strain>
    </source>
</reference>
<evidence type="ECO:0000313" key="2">
    <source>
        <dbReference type="EnsemblPlants" id="AES79710"/>
    </source>
</evidence>
<reference evidence="2" key="3">
    <citation type="submission" date="2015-04" db="UniProtKB">
        <authorList>
            <consortium name="EnsemblPlants"/>
        </authorList>
    </citation>
    <scope>IDENTIFICATION</scope>
    <source>
        <strain evidence="2">cv. Jemalong A17</strain>
    </source>
</reference>
<proteinExistence type="predicted"/>
<accession>G7KV45</accession>
<protein>
    <submittedName>
        <fullName evidence="1 2">Uncharacterized protein</fullName>
    </submittedName>
</protein>
<dbReference type="AlphaFoldDB" id="G7KV45"/>
<dbReference type="EnsemblPlants" id="AES79710">
    <property type="protein sequence ID" value="AES79710"/>
    <property type="gene ID" value="MTR_7g071670"/>
</dbReference>
<dbReference type="EMBL" id="CM001223">
    <property type="protein sequence ID" value="AES79710.1"/>
    <property type="molecule type" value="Genomic_DNA"/>
</dbReference>